<evidence type="ECO:0000259" key="10">
    <source>
        <dbReference type="Pfam" id="PF02602"/>
    </source>
</evidence>
<dbReference type="CDD" id="cd06578">
    <property type="entry name" value="HemD"/>
    <property type="match status" value="1"/>
</dbReference>
<dbReference type="AlphaFoldDB" id="F9S534"/>
<evidence type="ECO:0000256" key="8">
    <source>
        <dbReference type="ARBA" id="ARBA00048617"/>
    </source>
</evidence>
<evidence type="ECO:0000256" key="7">
    <source>
        <dbReference type="ARBA" id="ARBA00040167"/>
    </source>
</evidence>
<keyword evidence="5 9" id="KW-0627">Porphyrin biosynthesis</keyword>
<evidence type="ECO:0000256" key="3">
    <source>
        <dbReference type="ARBA" id="ARBA00013109"/>
    </source>
</evidence>
<dbReference type="RefSeq" id="WP_006713617.1">
    <property type="nucleotide sequence ID" value="NZ_AFWF01000214.1"/>
</dbReference>
<evidence type="ECO:0000256" key="5">
    <source>
        <dbReference type="ARBA" id="ARBA00023244"/>
    </source>
</evidence>
<evidence type="ECO:0000256" key="1">
    <source>
        <dbReference type="ARBA" id="ARBA00004772"/>
    </source>
</evidence>
<sequence>MTVLVTRPGEQGKALCHQLQLHGVKALHHPLITIQAGEHLSSLPLQLRDIDIVIAVSQHAVKFARRVLTDQQVDWPQSITYLAVGQKTAHYLGKAVQQNVNYPEVSDSEHLLSMPQLNDIVGKRILILRGNGGRELIFDTLIQRQAQVEYCEVYKRENLAFRSELTVPLWQDNQVDRLVITSSGQLNFFIQQTMPQYQSWLQQLTLFVPSERIANEARRFGFHSVVNTGSASNQDLLATLWPNKQDENHDK</sequence>
<comment type="catalytic activity">
    <reaction evidence="8 9">
        <text>hydroxymethylbilane = uroporphyrinogen III + H2O</text>
        <dbReference type="Rhea" id="RHEA:18965"/>
        <dbReference type="ChEBI" id="CHEBI:15377"/>
        <dbReference type="ChEBI" id="CHEBI:57308"/>
        <dbReference type="ChEBI" id="CHEBI:57845"/>
        <dbReference type="EC" id="4.2.1.75"/>
    </reaction>
</comment>
<organism evidence="11 12">
    <name type="scientific">Vibrio ichthyoenteri ATCC 700023</name>
    <dbReference type="NCBI Taxonomy" id="870968"/>
    <lineage>
        <taxon>Bacteria</taxon>
        <taxon>Pseudomonadati</taxon>
        <taxon>Pseudomonadota</taxon>
        <taxon>Gammaproteobacteria</taxon>
        <taxon>Vibrionales</taxon>
        <taxon>Vibrionaceae</taxon>
        <taxon>Vibrio</taxon>
    </lineage>
</organism>
<dbReference type="InterPro" id="IPR036108">
    <property type="entry name" value="4pyrrol_syn_uPrphyn_synt_sf"/>
</dbReference>
<dbReference type="SUPFAM" id="SSF69618">
    <property type="entry name" value="HemD-like"/>
    <property type="match status" value="1"/>
</dbReference>
<dbReference type="Gene3D" id="3.40.50.10090">
    <property type="match status" value="2"/>
</dbReference>
<comment type="similarity">
    <text evidence="2 9">Belongs to the uroporphyrinogen-III synthase family.</text>
</comment>
<evidence type="ECO:0000313" key="11">
    <source>
        <dbReference type="EMBL" id="EGU36208.1"/>
    </source>
</evidence>
<evidence type="ECO:0000313" key="12">
    <source>
        <dbReference type="Proteomes" id="UP000004605"/>
    </source>
</evidence>
<dbReference type="GO" id="GO:0006780">
    <property type="term" value="P:uroporphyrinogen III biosynthetic process"/>
    <property type="evidence" value="ECO:0007669"/>
    <property type="project" value="UniProtKB-UniRule"/>
</dbReference>
<dbReference type="InterPro" id="IPR003754">
    <property type="entry name" value="4pyrrol_synth_uPrphyn_synth"/>
</dbReference>
<comment type="pathway">
    <text evidence="1 9">Porphyrin-containing compound metabolism; protoporphyrin-IX biosynthesis; coproporphyrinogen-III from 5-aminolevulinate: step 3/4.</text>
</comment>
<keyword evidence="4 9" id="KW-0456">Lyase</keyword>
<dbReference type="Proteomes" id="UP000004605">
    <property type="component" value="Unassembled WGS sequence"/>
</dbReference>
<protein>
    <recommendedName>
        <fullName evidence="7 9">Uroporphyrinogen-III synthase</fullName>
        <ecNumber evidence="3 9">4.2.1.75</ecNumber>
    </recommendedName>
</protein>
<evidence type="ECO:0000256" key="6">
    <source>
        <dbReference type="ARBA" id="ARBA00037589"/>
    </source>
</evidence>
<dbReference type="GO" id="GO:0006782">
    <property type="term" value="P:protoporphyrinogen IX biosynthetic process"/>
    <property type="evidence" value="ECO:0007669"/>
    <property type="project" value="UniProtKB-UniRule"/>
</dbReference>
<evidence type="ECO:0000256" key="4">
    <source>
        <dbReference type="ARBA" id="ARBA00023239"/>
    </source>
</evidence>
<name>F9S534_9VIBR</name>
<dbReference type="EMBL" id="AFWF01000214">
    <property type="protein sequence ID" value="EGU36208.1"/>
    <property type="molecule type" value="Genomic_DNA"/>
</dbReference>
<reference evidence="11 12" key="1">
    <citation type="journal article" date="2012" name="Int. J. Syst. Evol. Microbiol.">
        <title>Vibrio caribbeanicus sp. nov., isolated from the marine sponge Scleritoderma cyanea.</title>
        <authorList>
            <person name="Hoffmann M."/>
            <person name="Monday S.R."/>
            <person name="Allard M.W."/>
            <person name="Strain E.A."/>
            <person name="Whittaker P."/>
            <person name="Naum M."/>
            <person name="McCarthy P.J."/>
            <person name="Lopez J.V."/>
            <person name="Fischer M."/>
            <person name="Brown E.W."/>
        </authorList>
    </citation>
    <scope>NUCLEOTIDE SEQUENCE [LARGE SCALE GENOMIC DNA]</scope>
    <source>
        <strain evidence="11 12">ATCC 700023</strain>
    </source>
</reference>
<evidence type="ECO:0000256" key="9">
    <source>
        <dbReference type="RuleBase" id="RU366031"/>
    </source>
</evidence>
<dbReference type="PANTHER" id="PTHR38042:SF1">
    <property type="entry name" value="UROPORPHYRINOGEN-III SYNTHASE, CHLOROPLASTIC"/>
    <property type="match status" value="1"/>
</dbReference>
<dbReference type="OrthoDB" id="9787650at2"/>
<comment type="function">
    <text evidence="6 9">Catalyzes cyclization of the linear tetrapyrrole, hydroxymethylbilane, to the macrocyclic uroporphyrinogen III.</text>
</comment>
<dbReference type="PANTHER" id="PTHR38042">
    <property type="entry name" value="UROPORPHYRINOGEN-III SYNTHASE, CHLOROPLASTIC"/>
    <property type="match status" value="1"/>
</dbReference>
<dbReference type="UniPathway" id="UPA00251">
    <property type="reaction ID" value="UER00320"/>
</dbReference>
<comment type="caution">
    <text evidence="11">The sequence shown here is derived from an EMBL/GenBank/DDBJ whole genome shotgun (WGS) entry which is preliminary data.</text>
</comment>
<evidence type="ECO:0000256" key="2">
    <source>
        <dbReference type="ARBA" id="ARBA00008133"/>
    </source>
</evidence>
<dbReference type="EC" id="4.2.1.75" evidence="3 9"/>
<keyword evidence="12" id="KW-1185">Reference proteome</keyword>
<dbReference type="NCBIfam" id="NF004585">
    <property type="entry name" value="PRK05928.2-2"/>
    <property type="match status" value="1"/>
</dbReference>
<accession>F9S534</accession>
<dbReference type="GO" id="GO:0004852">
    <property type="term" value="F:uroporphyrinogen-III synthase activity"/>
    <property type="evidence" value="ECO:0007669"/>
    <property type="project" value="UniProtKB-UniRule"/>
</dbReference>
<proteinExistence type="inferred from homology"/>
<feature type="domain" description="Tetrapyrrole biosynthesis uroporphyrinogen III synthase" evidence="10">
    <location>
        <begin position="17"/>
        <end position="227"/>
    </location>
</feature>
<dbReference type="InterPro" id="IPR039793">
    <property type="entry name" value="UROS/Hem4"/>
</dbReference>
<gene>
    <name evidence="11" type="primary">hemD</name>
    <name evidence="11" type="ORF">VII00023_04372</name>
</gene>
<dbReference type="Pfam" id="PF02602">
    <property type="entry name" value="HEM4"/>
    <property type="match status" value="1"/>
</dbReference>